<evidence type="ECO:0000313" key="2">
    <source>
        <dbReference type="Proteomes" id="UP000242457"/>
    </source>
</evidence>
<name>A0A2A3E6P0_APICC</name>
<dbReference type="Proteomes" id="UP000242457">
    <property type="component" value="Unassembled WGS sequence"/>
</dbReference>
<sequence length="118" mass="13936">MKLILIKHEIRFYEIDMVSGFHSMNEGNVMEKIEVWWLKMMEIFTRPNIKSLISTINPSIRYQRFGEEQLGKRKGFVKTGGEKSSCPGIHYEKIAREERLLRMLIFLDYGLFGDFGEI</sequence>
<proteinExistence type="predicted"/>
<reference evidence="1 2" key="1">
    <citation type="submission" date="2014-07" db="EMBL/GenBank/DDBJ databases">
        <title>Genomic and transcriptomic analysis on Apis cerana provide comprehensive insights into honey bee biology.</title>
        <authorList>
            <person name="Diao Q."/>
            <person name="Sun L."/>
            <person name="Zheng H."/>
            <person name="Zheng H."/>
            <person name="Xu S."/>
            <person name="Wang S."/>
            <person name="Zeng Z."/>
            <person name="Hu F."/>
            <person name="Su S."/>
            <person name="Wu J."/>
        </authorList>
    </citation>
    <scope>NUCLEOTIDE SEQUENCE [LARGE SCALE GENOMIC DNA]</scope>
    <source>
        <tissue evidence="1">Pupae without intestine</tissue>
    </source>
</reference>
<protein>
    <submittedName>
        <fullName evidence="1">Uncharacterized protein</fullName>
    </submittedName>
</protein>
<organism evidence="1 2">
    <name type="scientific">Apis cerana cerana</name>
    <name type="common">Oriental honeybee</name>
    <dbReference type="NCBI Taxonomy" id="94128"/>
    <lineage>
        <taxon>Eukaryota</taxon>
        <taxon>Metazoa</taxon>
        <taxon>Ecdysozoa</taxon>
        <taxon>Arthropoda</taxon>
        <taxon>Hexapoda</taxon>
        <taxon>Insecta</taxon>
        <taxon>Pterygota</taxon>
        <taxon>Neoptera</taxon>
        <taxon>Endopterygota</taxon>
        <taxon>Hymenoptera</taxon>
        <taxon>Apocrita</taxon>
        <taxon>Aculeata</taxon>
        <taxon>Apoidea</taxon>
        <taxon>Anthophila</taxon>
        <taxon>Apidae</taxon>
        <taxon>Apis</taxon>
    </lineage>
</organism>
<accession>A0A2A3E6P0</accession>
<evidence type="ECO:0000313" key="1">
    <source>
        <dbReference type="EMBL" id="PBC26942.1"/>
    </source>
</evidence>
<gene>
    <name evidence="1" type="ORF">APICC_01009</name>
</gene>
<keyword evidence="2" id="KW-1185">Reference proteome</keyword>
<dbReference type="EMBL" id="KZ288362">
    <property type="protein sequence ID" value="PBC26942.1"/>
    <property type="molecule type" value="Genomic_DNA"/>
</dbReference>
<dbReference type="AlphaFoldDB" id="A0A2A3E6P0"/>